<reference evidence="1 2" key="1">
    <citation type="submission" date="2019-09" db="EMBL/GenBank/DDBJ databases">
        <authorList>
            <person name="Park J.-S."/>
            <person name="Choi H.-J."/>
        </authorList>
    </citation>
    <scope>NUCLEOTIDE SEQUENCE [LARGE SCALE GENOMIC DNA]</scope>
    <source>
        <strain evidence="1 2">176SS1-4</strain>
    </source>
</reference>
<keyword evidence="2" id="KW-1185">Reference proteome</keyword>
<accession>A0A5J5GEB0</accession>
<evidence type="ECO:0000313" key="2">
    <source>
        <dbReference type="Proteomes" id="UP000326554"/>
    </source>
</evidence>
<dbReference type="EMBL" id="VYQE01000005">
    <property type="protein sequence ID" value="KAA9006093.1"/>
    <property type="molecule type" value="Genomic_DNA"/>
</dbReference>
<dbReference type="Proteomes" id="UP000326554">
    <property type="component" value="Unassembled WGS sequence"/>
</dbReference>
<comment type="caution">
    <text evidence="1">The sequence shown here is derived from an EMBL/GenBank/DDBJ whole genome shotgun (WGS) entry which is preliminary data.</text>
</comment>
<gene>
    <name evidence="1" type="ORF">F3S47_16200</name>
</gene>
<protein>
    <submittedName>
        <fullName evidence="1">Uncharacterized protein</fullName>
    </submittedName>
</protein>
<proteinExistence type="predicted"/>
<sequence>MTQSFGAAPVGHLDAMPEDQAFWIRSLRLWCAGDGERDSLAAGFADRLGARRADLALARFDDLMTLTLQHSRRPLLRHARDCRCAGADEAAFALFCSVAGAGEREDAMLIGCLLMRADVVPMALSLAQSVSLDLRRPAAMPAGALYH</sequence>
<name>A0A5J5GEB0_9RHOB</name>
<evidence type="ECO:0000313" key="1">
    <source>
        <dbReference type="EMBL" id="KAA9006093.1"/>
    </source>
</evidence>
<dbReference type="AlphaFoldDB" id="A0A5J5GEB0"/>
<organism evidence="1 2">
    <name type="scientific">Histidinibacterium aquaticum</name>
    <dbReference type="NCBI Taxonomy" id="2613962"/>
    <lineage>
        <taxon>Bacteria</taxon>
        <taxon>Pseudomonadati</taxon>
        <taxon>Pseudomonadota</taxon>
        <taxon>Alphaproteobacteria</taxon>
        <taxon>Rhodobacterales</taxon>
        <taxon>Paracoccaceae</taxon>
        <taxon>Histidinibacterium</taxon>
    </lineage>
</organism>
<dbReference type="RefSeq" id="WP_150446345.1">
    <property type="nucleotide sequence ID" value="NZ_VYQE01000005.1"/>
</dbReference>